<keyword evidence="6 7" id="KW-0472">Membrane</keyword>
<comment type="subcellular location">
    <subcellularLocation>
        <location evidence="7">Cell inner membrane</location>
        <topology evidence="7">Multi-pass membrane protein</topology>
    </subcellularLocation>
    <subcellularLocation>
        <location evidence="1">Cell membrane</location>
        <topology evidence="1">Multi-pass membrane protein</topology>
    </subcellularLocation>
</comment>
<sequence>MQDLSDPVQLLKSIEPGMLIRYGLEFVTAVVILVVGLIVAKLVERLIRRSLERTSRVDVTLARFLAKAANYAILALVLIMVLAQFGIQTTSIIAALGAVGIAIGLALQGTLSNVAAGIMLLAFRPFKIGDYIDASGVEGTVQEIGLFITELKSADGVYRVAPNRQLWDTAIINYSRNPSRRVEIAVGIDYGDDVDKACALLMDLAAKEKRFLGDPAPMTFVKSLDDSAVTVALRAWTRTDDYWSVLWDMTRAAKVACDEAGISIPFPQRDVHVYSHGGVVAGVE</sequence>
<evidence type="ECO:0000256" key="6">
    <source>
        <dbReference type="ARBA" id="ARBA00023136"/>
    </source>
</evidence>
<dbReference type="SUPFAM" id="SSF82861">
    <property type="entry name" value="Mechanosensitive channel protein MscS (YggB), transmembrane region"/>
    <property type="match status" value="1"/>
</dbReference>
<evidence type="ECO:0000256" key="2">
    <source>
        <dbReference type="ARBA" id="ARBA00008017"/>
    </source>
</evidence>
<dbReference type="PANTHER" id="PTHR30221">
    <property type="entry name" value="SMALL-CONDUCTANCE MECHANOSENSITIVE CHANNEL"/>
    <property type="match status" value="1"/>
</dbReference>
<dbReference type="Pfam" id="PF05552">
    <property type="entry name" value="MS_channel_1st_1"/>
    <property type="match status" value="1"/>
</dbReference>
<dbReference type="Proteomes" id="UP000593594">
    <property type="component" value="Chromosome"/>
</dbReference>
<feature type="domain" description="Mechanosensitive ion channel MscS" evidence="8">
    <location>
        <begin position="110"/>
        <end position="176"/>
    </location>
</feature>
<dbReference type="SUPFAM" id="SSF50182">
    <property type="entry name" value="Sm-like ribonucleoproteins"/>
    <property type="match status" value="1"/>
</dbReference>
<evidence type="ECO:0000259" key="8">
    <source>
        <dbReference type="Pfam" id="PF00924"/>
    </source>
</evidence>
<comment type="subunit">
    <text evidence="7">Homoheptamer.</text>
</comment>
<reference evidence="11 12" key="1">
    <citation type="submission" date="2020-06" db="EMBL/GenBank/DDBJ databases">
        <title>Genome sequence of 2 isolates from Red Sea Mangroves.</title>
        <authorList>
            <person name="Sefrji F."/>
            <person name="Michoud G."/>
            <person name="Merlino G."/>
            <person name="Daffonchio D."/>
        </authorList>
    </citation>
    <scope>NUCLEOTIDE SEQUENCE [LARGE SCALE GENOMIC DNA]</scope>
    <source>
        <strain evidence="11 12">R1DC25</strain>
    </source>
</reference>
<evidence type="ECO:0000256" key="5">
    <source>
        <dbReference type="ARBA" id="ARBA00022989"/>
    </source>
</evidence>
<dbReference type="InterPro" id="IPR049278">
    <property type="entry name" value="MS_channel_C"/>
</dbReference>
<dbReference type="AlphaFoldDB" id="A0A7S8HB16"/>
<dbReference type="InterPro" id="IPR010920">
    <property type="entry name" value="LSM_dom_sf"/>
</dbReference>
<keyword evidence="7" id="KW-0406">Ion transport</keyword>
<dbReference type="InterPro" id="IPR023408">
    <property type="entry name" value="MscS_beta-dom_sf"/>
</dbReference>
<dbReference type="EMBL" id="CP058214">
    <property type="protein sequence ID" value="QPC42162.1"/>
    <property type="molecule type" value="Genomic_DNA"/>
</dbReference>
<comment type="caution">
    <text evidence="7">Lacks conserved residue(s) required for the propagation of feature annotation.</text>
</comment>
<keyword evidence="7" id="KW-0813">Transport</keyword>
<dbReference type="InterPro" id="IPR049142">
    <property type="entry name" value="MS_channel_1st"/>
</dbReference>
<comment type="function">
    <text evidence="7">Mechanosensitive channel that participates in the regulation of osmotic pressure changes within the cell, opening in response to stretch forces in the membrane lipid bilayer, without the need for other proteins. Contributes to normal resistance to hypoosmotic shock. Forms an ion channel of 1.0 nanosiemens conductance with a slight preference for anions.</text>
</comment>
<keyword evidence="12" id="KW-1185">Reference proteome</keyword>
<evidence type="ECO:0000256" key="1">
    <source>
        <dbReference type="ARBA" id="ARBA00004651"/>
    </source>
</evidence>
<dbReference type="GO" id="GO:0005886">
    <property type="term" value="C:plasma membrane"/>
    <property type="evidence" value="ECO:0007669"/>
    <property type="project" value="UniProtKB-SubCell"/>
</dbReference>
<dbReference type="Gene3D" id="1.10.287.1260">
    <property type="match status" value="1"/>
</dbReference>
<accession>A0A7S8HB16</accession>
<keyword evidence="7" id="KW-0407">Ion channel</keyword>
<dbReference type="InterPro" id="IPR011066">
    <property type="entry name" value="MscS_channel_C_sf"/>
</dbReference>
<dbReference type="InterPro" id="IPR008910">
    <property type="entry name" value="MSC_TM_helix"/>
</dbReference>
<keyword evidence="7" id="KW-0997">Cell inner membrane</keyword>
<comment type="similarity">
    <text evidence="2 7">Belongs to the MscS (TC 1.A.23) family.</text>
</comment>
<keyword evidence="5 7" id="KW-1133">Transmembrane helix</keyword>
<dbReference type="KEGG" id="kmn:HW532_05265"/>
<dbReference type="SUPFAM" id="SSF82689">
    <property type="entry name" value="Mechanosensitive channel protein MscS (YggB), C-terminal domain"/>
    <property type="match status" value="1"/>
</dbReference>
<evidence type="ECO:0000256" key="3">
    <source>
        <dbReference type="ARBA" id="ARBA00022475"/>
    </source>
</evidence>
<dbReference type="GO" id="GO:0008381">
    <property type="term" value="F:mechanosensitive monoatomic ion channel activity"/>
    <property type="evidence" value="ECO:0007669"/>
    <property type="project" value="InterPro"/>
</dbReference>
<dbReference type="InterPro" id="IPR011014">
    <property type="entry name" value="MscS_channel_TM-2"/>
</dbReference>
<feature type="domain" description="Mechanosensitive ion channel MscS C-terminal" evidence="9">
    <location>
        <begin position="182"/>
        <end position="264"/>
    </location>
</feature>
<evidence type="ECO:0000313" key="11">
    <source>
        <dbReference type="EMBL" id="QPC42162.1"/>
    </source>
</evidence>
<dbReference type="InterPro" id="IPR006685">
    <property type="entry name" value="MscS_channel_2nd"/>
</dbReference>
<gene>
    <name evidence="11" type="ORF">HW532_05265</name>
</gene>
<dbReference type="PANTHER" id="PTHR30221:SF1">
    <property type="entry name" value="SMALL-CONDUCTANCE MECHANOSENSITIVE CHANNEL"/>
    <property type="match status" value="1"/>
</dbReference>
<evidence type="ECO:0000256" key="4">
    <source>
        <dbReference type="ARBA" id="ARBA00022692"/>
    </source>
</evidence>
<keyword evidence="4 7" id="KW-0812">Transmembrane</keyword>
<proteinExistence type="inferred from homology"/>
<feature type="transmembrane region" description="Helical" evidence="7">
    <location>
        <begin position="20"/>
        <end position="43"/>
    </location>
</feature>
<dbReference type="Pfam" id="PF21088">
    <property type="entry name" value="MS_channel_1st"/>
    <property type="match status" value="1"/>
</dbReference>
<name>A0A7S8HB16_9HYPH</name>
<protein>
    <recommendedName>
        <fullName evidence="7">Small-conductance mechanosensitive channel</fullName>
    </recommendedName>
</protein>
<dbReference type="Gene3D" id="2.30.30.60">
    <property type="match status" value="1"/>
</dbReference>
<feature type="domain" description="Mechanosensitive ion channel transmembrane helices 2/3" evidence="10">
    <location>
        <begin position="69"/>
        <end position="108"/>
    </location>
</feature>
<evidence type="ECO:0000313" key="12">
    <source>
        <dbReference type="Proteomes" id="UP000593594"/>
    </source>
</evidence>
<dbReference type="Pfam" id="PF00924">
    <property type="entry name" value="MS_channel_2nd"/>
    <property type="match status" value="1"/>
</dbReference>
<dbReference type="Pfam" id="PF21082">
    <property type="entry name" value="MS_channel_3rd"/>
    <property type="match status" value="1"/>
</dbReference>
<evidence type="ECO:0000259" key="9">
    <source>
        <dbReference type="Pfam" id="PF21082"/>
    </source>
</evidence>
<organism evidence="11 12">
    <name type="scientific">Kaustia mangrovi</name>
    <dbReference type="NCBI Taxonomy" id="2593653"/>
    <lineage>
        <taxon>Bacteria</taxon>
        <taxon>Pseudomonadati</taxon>
        <taxon>Pseudomonadota</taxon>
        <taxon>Alphaproteobacteria</taxon>
        <taxon>Hyphomicrobiales</taxon>
        <taxon>Parvibaculaceae</taxon>
        <taxon>Kaustia</taxon>
    </lineage>
</organism>
<dbReference type="Gene3D" id="3.30.70.100">
    <property type="match status" value="1"/>
</dbReference>
<evidence type="ECO:0000256" key="7">
    <source>
        <dbReference type="RuleBase" id="RU369025"/>
    </source>
</evidence>
<feature type="transmembrane region" description="Helical" evidence="7">
    <location>
        <begin position="64"/>
        <end position="87"/>
    </location>
</feature>
<feature type="transmembrane region" description="Helical" evidence="7">
    <location>
        <begin position="93"/>
        <end position="123"/>
    </location>
</feature>
<evidence type="ECO:0000259" key="10">
    <source>
        <dbReference type="Pfam" id="PF21088"/>
    </source>
</evidence>
<dbReference type="RefSeq" id="WP_213163394.1">
    <property type="nucleotide sequence ID" value="NZ_CP058214.1"/>
</dbReference>
<keyword evidence="3" id="KW-1003">Cell membrane</keyword>
<dbReference type="InterPro" id="IPR045275">
    <property type="entry name" value="MscS_archaea/bacteria_type"/>
</dbReference>